<comment type="similarity">
    <text evidence="2">Belongs to the ABC transporter superfamily. ABCC family. Conjugate transporter (TC 3.A.1.208) subfamily.</text>
</comment>
<dbReference type="PANTHER" id="PTHR24223:SF447">
    <property type="entry name" value="MULTIDRUG RESISTANCE-ASSOCIATED PROTEIN 5"/>
    <property type="match status" value="1"/>
</dbReference>
<feature type="domain" description="ABC transporter" evidence="12">
    <location>
        <begin position="467"/>
        <end position="692"/>
    </location>
</feature>
<dbReference type="InterPro" id="IPR044746">
    <property type="entry name" value="ABCC_6TM_D1"/>
</dbReference>
<feature type="transmembrane region" description="Helical" evidence="11">
    <location>
        <begin position="1078"/>
        <end position="1098"/>
    </location>
</feature>
<feature type="compositionally biased region" description="Basic and acidic residues" evidence="10">
    <location>
        <begin position="1659"/>
        <end position="1674"/>
    </location>
</feature>
<dbReference type="CDD" id="cd18580">
    <property type="entry name" value="ABC_6TM_ABCC_D2"/>
    <property type="match status" value="1"/>
</dbReference>
<feature type="transmembrane region" description="Helical" evidence="11">
    <location>
        <begin position="964"/>
        <end position="984"/>
    </location>
</feature>
<evidence type="ECO:0000313" key="14">
    <source>
        <dbReference type="EMBL" id="KAG9069253.1"/>
    </source>
</evidence>
<dbReference type="PANTHER" id="PTHR24223">
    <property type="entry name" value="ATP-BINDING CASSETTE SUB-FAMILY C"/>
    <property type="match status" value="1"/>
</dbReference>
<evidence type="ECO:0000259" key="13">
    <source>
        <dbReference type="PROSITE" id="PS50929"/>
    </source>
</evidence>
<feature type="transmembrane region" description="Helical" evidence="11">
    <location>
        <begin position="138"/>
        <end position="159"/>
    </location>
</feature>
<feature type="region of interest" description="Disordered" evidence="10">
    <location>
        <begin position="853"/>
        <end position="902"/>
    </location>
</feature>
<feature type="transmembrane region" description="Helical" evidence="11">
    <location>
        <begin position="275"/>
        <end position="294"/>
    </location>
</feature>
<dbReference type="GO" id="GO:0016887">
    <property type="term" value="F:ATP hydrolysis activity"/>
    <property type="evidence" value="ECO:0007669"/>
    <property type="project" value="InterPro"/>
</dbReference>
<reference evidence="14" key="1">
    <citation type="submission" date="2021-06" db="EMBL/GenBank/DDBJ databases">
        <title>Genome Sequence of Mortierella hyaline Strain SCG-10, a Cold-Adapted, Nitrate-Reducing Fungus Isolated from Soil in Minnesota, USA.</title>
        <authorList>
            <person name="Aldossari N."/>
        </authorList>
    </citation>
    <scope>NUCLEOTIDE SEQUENCE</scope>
    <source>
        <strain evidence="14">SCG-10</strain>
    </source>
</reference>
<accession>A0A9P7XZW2</accession>
<dbReference type="EMBL" id="JAHRHY010000005">
    <property type="protein sequence ID" value="KAG9069253.1"/>
    <property type="molecule type" value="Genomic_DNA"/>
</dbReference>
<keyword evidence="3" id="KW-0813">Transport</keyword>
<dbReference type="Gene3D" id="1.20.1560.10">
    <property type="entry name" value="ABC transporter type 1, transmembrane domain"/>
    <property type="match status" value="2"/>
</dbReference>
<dbReference type="FunFam" id="3.40.50.300:FF:000997">
    <property type="entry name" value="Multidrug resistance-associated protein 1"/>
    <property type="match status" value="1"/>
</dbReference>
<feature type="compositionally biased region" description="Low complexity" evidence="10">
    <location>
        <begin position="1644"/>
        <end position="1654"/>
    </location>
</feature>
<feature type="transmembrane region" description="Helical" evidence="11">
    <location>
        <begin position="1189"/>
        <end position="1208"/>
    </location>
</feature>
<dbReference type="FunFam" id="3.40.50.300:FF:000610">
    <property type="entry name" value="Multidrug resistance-associated ABC transporter"/>
    <property type="match status" value="1"/>
</dbReference>
<feature type="region of interest" description="Disordered" evidence="10">
    <location>
        <begin position="1644"/>
        <end position="1708"/>
    </location>
</feature>
<dbReference type="InterPro" id="IPR003439">
    <property type="entry name" value="ABC_transporter-like_ATP-bd"/>
</dbReference>
<evidence type="ECO:0000313" key="15">
    <source>
        <dbReference type="Proteomes" id="UP000707451"/>
    </source>
</evidence>
<evidence type="ECO:0000256" key="8">
    <source>
        <dbReference type="ARBA" id="ARBA00022989"/>
    </source>
</evidence>
<evidence type="ECO:0000256" key="1">
    <source>
        <dbReference type="ARBA" id="ARBA00004141"/>
    </source>
</evidence>
<feature type="compositionally biased region" description="Basic and acidic residues" evidence="10">
    <location>
        <begin position="889"/>
        <end position="902"/>
    </location>
</feature>
<evidence type="ECO:0000256" key="4">
    <source>
        <dbReference type="ARBA" id="ARBA00022692"/>
    </source>
</evidence>
<feature type="transmembrane region" description="Helical" evidence="11">
    <location>
        <begin position="1004"/>
        <end position="1026"/>
    </location>
</feature>
<gene>
    <name evidence="14" type="primary">ABCC1_6</name>
    <name evidence="14" type="ORF">KI688_010151</name>
</gene>
<dbReference type="SUPFAM" id="SSF52540">
    <property type="entry name" value="P-loop containing nucleoside triphosphate hydrolases"/>
    <property type="match status" value="2"/>
</dbReference>
<evidence type="ECO:0000256" key="3">
    <source>
        <dbReference type="ARBA" id="ARBA00022448"/>
    </source>
</evidence>
<evidence type="ECO:0000256" key="5">
    <source>
        <dbReference type="ARBA" id="ARBA00022737"/>
    </source>
</evidence>
<feature type="compositionally biased region" description="Basic residues" evidence="10">
    <location>
        <begin position="864"/>
        <end position="888"/>
    </location>
</feature>
<keyword evidence="7" id="KW-0067">ATP-binding</keyword>
<dbReference type="CDD" id="cd03250">
    <property type="entry name" value="ABCC_MRP_domain1"/>
    <property type="match status" value="1"/>
</dbReference>
<dbReference type="InterPro" id="IPR017871">
    <property type="entry name" value="ABC_transporter-like_CS"/>
</dbReference>
<dbReference type="PROSITE" id="PS00211">
    <property type="entry name" value="ABC_TRANSPORTER_1"/>
    <property type="match status" value="2"/>
</dbReference>
<evidence type="ECO:0000256" key="2">
    <source>
        <dbReference type="ARBA" id="ARBA00009726"/>
    </source>
</evidence>
<keyword evidence="8 11" id="KW-1133">Transmembrane helix</keyword>
<dbReference type="GO" id="GO:0016020">
    <property type="term" value="C:membrane"/>
    <property type="evidence" value="ECO:0007669"/>
    <property type="project" value="UniProtKB-SubCell"/>
</dbReference>
<feature type="domain" description="ABC transmembrane type-1" evidence="13">
    <location>
        <begin position="149"/>
        <end position="418"/>
    </location>
</feature>
<keyword evidence="9 11" id="KW-0472">Membrane</keyword>
<feature type="transmembrane region" description="Helical" evidence="11">
    <location>
        <begin position="179"/>
        <end position="199"/>
    </location>
</feature>
<dbReference type="InterPro" id="IPR027417">
    <property type="entry name" value="P-loop_NTPase"/>
</dbReference>
<protein>
    <submittedName>
        <fullName evidence="14">Multidrug resistance-associated protein 1</fullName>
    </submittedName>
</protein>
<evidence type="ECO:0000256" key="11">
    <source>
        <dbReference type="SAM" id="Phobius"/>
    </source>
</evidence>
<dbReference type="SUPFAM" id="SSF90123">
    <property type="entry name" value="ABC transporter transmembrane region"/>
    <property type="match status" value="2"/>
</dbReference>
<dbReference type="Gene3D" id="3.40.50.300">
    <property type="entry name" value="P-loop containing nucleotide triphosphate hydrolases"/>
    <property type="match status" value="2"/>
</dbReference>
<dbReference type="InterPro" id="IPR050173">
    <property type="entry name" value="ABC_transporter_C-like"/>
</dbReference>
<dbReference type="GO" id="GO:0005524">
    <property type="term" value="F:ATP binding"/>
    <property type="evidence" value="ECO:0007669"/>
    <property type="project" value="UniProtKB-KW"/>
</dbReference>
<dbReference type="Proteomes" id="UP000707451">
    <property type="component" value="Unassembled WGS sequence"/>
</dbReference>
<feature type="transmembrane region" description="Helical" evidence="11">
    <location>
        <begin position="358"/>
        <end position="379"/>
    </location>
</feature>
<sequence length="1708" mass="188036">MASRIDTDERPSEQEPIDKEFKEVKVDPFSEDAPSQPLPTTATTRVKRVSTPKKKPFILGDRFFLLNWFYLWVFELIHRCRKQTNIKKILLKLANMLTAKKNGEDLDVKWSQEKASAAAASRQPKLIRALYELYGTKYILIGVWKLIWAACTWAGAYYFLRVSIEFLEKAMPTRTGHLYAMGLLLTSLGSSISIHQLYGQCAALGIQVKASISVLIYRKALVLARIRGGAGEIINIISTDVARIVEAVTNFHFLWSAMVETILILALAFPTVGWAAALTAVILVLAVLPVQIYLGRITSNIQIEQTAVTTERVHLMSEILTAIKLIKFYAWEVPFQEQVNQVRARELALFKKNLQVKAINMAVVFALPVIVAVSSLAVYNSKRSGPIDSSVVFTALSIFNTLRYPFLMLPIAVKSTSGEIPSAFRAIVSFKETSARLALRRLDDFLTQPEVEPLKEYSVSEGGDTAIELIDGEFTWDGDDSGPALKDINLKVKRGEVVAIVGDVGSGKSSFVAALLGQIRQTGSGPKLRLYGKSSYVPQEAWLNNLTLRENIVFGKDFEEERYNTTVKVCALERDLTLLAHGDQTEVAERGSNLSGGQKQRVSLARAVYHKSDIVLMDDPLSAVDQNVGKHIFDQCIRGYLAGRTVIIVTHQLQYLHRCDKIVMLQSGKIAYQGTYQELMANEPTFNTLINTHVSSEEADGDGDGLCNGTGVEDMGEDEEPEFTLEEQLIANENNNQVTASGSAALVNMMRKHLGAGPRRHTLPPGTKVGDAPGTTTIVNQNYATITPQERLRLLQRHLPHINKNSILASTLEEHVNINFINRAGGGGGYYSPMSNDFSRAIYRNELTIHSIPEGGIYGNRSNKDRKRKQKQQHRKSVSGATLRRHATRASEKDSFDYRKGEGNSFHHHHHTALPVGVIEVEEDSDSDSDDDEVNPAALVGEDKSMDDLGFADYVKYFRAGSGVLVTLMLIALFFVAHGIRIGSDYWLRLWVPNTLNTTDQTYLGVYGAFIAAFAIGVLLRGLWFAHEATLKSKELHDRAFKSVMRAPMSFFETTSLGRILSAFSKCMFTVDDTLPDAALLLLQYFPLALGAFLLIACVVHWQNAVTVIVLLLIALLVIWYGSPADTRLKQLEALSKPPVFQHITTTLEGLFSIRAYNVQKRFDGMNMDVLDKNHESLYAMMTTKTWTAFYLDVISSFMVYSTAFFLVIHRDSIHQAPSVAGLALSNALQMLVFLQWTVRQMGEVQAQISTVGQLDYYGRKIEPEAPAENPATKPDASWPQEGRIDFDHLILSYRKNTPPVLKDVSFTINPREKVGIVGRTGSGKSTLLVGLLRIVEASGGAILIDGVDISKIGLKDLRTKVGIIPQEPVLFVGTIRSNLDPFGQYEDNAIWRALDAVHLGDKVKDMPLKLDSPVIEHGKNFSLGQRQLICIARSLVIGSKIIVLDEATASIDMVTDRLLQETIKKSFADCTVLTIAHRLNTIIESDKVLVMDGGVIAEFGEPHKLLQNPNGIFAELVSHAGESAAKKLAMIAEDAHKDRNNGLDLMIEEAENEGSSPEATPQVESYSFPPSVPAVAAGVSTSPPATVALSTLQVRGGSPTDRPAKAETEGLAKAKAHLRQLNSTSASDTGVIYEPTSINTAAAAEGSASPESQSKGEAAVERQFQRLFRDPARGGDTPDGSPESKPQMTTTTAPLTEPTDDIKLSRP</sequence>
<evidence type="ECO:0000256" key="7">
    <source>
        <dbReference type="ARBA" id="ARBA00022840"/>
    </source>
</evidence>
<dbReference type="PROSITE" id="PS50893">
    <property type="entry name" value="ABC_TRANSPORTER_2"/>
    <property type="match status" value="2"/>
</dbReference>
<feature type="transmembrane region" description="Helical" evidence="11">
    <location>
        <begin position="1105"/>
        <end position="1123"/>
    </location>
</feature>
<comment type="subcellular location">
    <subcellularLocation>
        <location evidence="1">Membrane</location>
        <topology evidence="1">Multi-pass membrane protein</topology>
    </subcellularLocation>
</comment>
<dbReference type="SMART" id="SM00382">
    <property type="entry name" value="AAA"/>
    <property type="match status" value="2"/>
</dbReference>
<dbReference type="InterPro" id="IPR044726">
    <property type="entry name" value="ABCC_6TM_D2"/>
</dbReference>
<feature type="domain" description="ABC transmembrane type-1" evidence="13">
    <location>
        <begin position="968"/>
        <end position="1247"/>
    </location>
</feature>
<evidence type="ECO:0000259" key="12">
    <source>
        <dbReference type="PROSITE" id="PS50893"/>
    </source>
</evidence>
<dbReference type="PROSITE" id="PS50929">
    <property type="entry name" value="ABC_TM1F"/>
    <property type="match status" value="2"/>
</dbReference>
<evidence type="ECO:0000256" key="10">
    <source>
        <dbReference type="SAM" id="MobiDB-lite"/>
    </source>
</evidence>
<evidence type="ECO:0000256" key="6">
    <source>
        <dbReference type="ARBA" id="ARBA00022741"/>
    </source>
</evidence>
<feature type="compositionally biased region" description="Low complexity" evidence="10">
    <location>
        <begin position="1687"/>
        <end position="1698"/>
    </location>
</feature>
<evidence type="ECO:0000256" key="9">
    <source>
        <dbReference type="ARBA" id="ARBA00023136"/>
    </source>
</evidence>
<dbReference type="Pfam" id="PF00664">
    <property type="entry name" value="ABC_membrane"/>
    <property type="match status" value="2"/>
</dbReference>
<comment type="caution">
    <text evidence="14">The sequence shown here is derived from an EMBL/GenBank/DDBJ whole genome shotgun (WGS) entry which is preliminary data.</text>
</comment>
<keyword evidence="4 11" id="KW-0812">Transmembrane</keyword>
<dbReference type="CDD" id="cd03244">
    <property type="entry name" value="ABCC_MRP_domain2"/>
    <property type="match status" value="1"/>
</dbReference>
<keyword evidence="15" id="KW-1185">Reference proteome</keyword>
<dbReference type="Pfam" id="PF00005">
    <property type="entry name" value="ABC_tran"/>
    <property type="match status" value="2"/>
</dbReference>
<dbReference type="InterPro" id="IPR003593">
    <property type="entry name" value="AAA+_ATPase"/>
</dbReference>
<proteinExistence type="inferred from homology"/>
<feature type="transmembrane region" description="Helical" evidence="11">
    <location>
        <begin position="251"/>
        <end position="269"/>
    </location>
</feature>
<dbReference type="CDD" id="cd18579">
    <property type="entry name" value="ABC_6TM_ABCC_D1"/>
    <property type="match status" value="1"/>
</dbReference>
<dbReference type="GO" id="GO:0140359">
    <property type="term" value="F:ABC-type transporter activity"/>
    <property type="evidence" value="ECO:0007669"/>
    <property type="project" value="InterPro"/>
</dbReference>
<dbReference type="InterPro" id="IPR036640">
    <property type="entry name" value="ABC1_TM_sf"/>
</dbReference>
<feature type="region of interest" description="Disordered" evidence="10">
    <location>
        <begin position="1"/>
        <end position="42"/>
    </location>
</feature>
<organism evidence="14 15">
    <name type="scientific">Linnemannia hyalina</name>
    <dbReference type="NCBI Taxonomy" id="64524"/>
    <lineage>
        <taxon>Eukaryota</taxon>
        <taxon>Fungi</taxon>
        <taxon>Fungi incertae sedis</taxon>
        <taxon>Mucoromycota</taxon>
        <taxon>Mortierellomycotina</taxon>
        <taxon>Mortierellomycetes</taxon>
        <taxon>Mortierellales</taxon>
        <taxon>Mortierellaceae</taxon>
        <taxon>Linnemannia</taxon>
    </lineage>
</organism>
<name>A0A9P7XZW2_9FUNG</name>
<feature type="domain" description="ABC transporter" evidence="12">
    <location>
        <begin position="1285"/>
        <end position="1519"/>
    </location>
</feature>
<keyword evidence="6" id="KW-0547">Nucleotide-binding</keyword>
<feature type="transmembrane region" description="Helical" evidence="11">
    <location>
        <begin position="1220"/>
        <end position="1239"/>
    </location>
</feature>
<keyword evidence="5" id="KW-0677">Repeat</keyword>
<dbReference type="InterPro" id="IPR011527">
    <property type="entry name" value="ABC1_TM_dom"/>
</dbReference>
<feature type="compositionally biased region" description="Basic and acidic residues" evidence="10">
    <location>
        <begin position="1"/>
        <end position="28"/>
    </location>
</feature>
<dbReference type="OrthoDB" id="6500128at2759"/>